<reference evidence="7 8" key="1">
    <citation type="submission" date="2019-07" db="EMBL/GenBank/DDBJ databases">
        <title>Whole genome shotgun sequence of Microvirga aerophila NBRC 106136.</title>
        <authorList>
            <person name="Hosoyama A."/>
            <person name="Uohara A."/>
            <person name="Ohji S."/>
            <person name="Ichikawa N."/>
        </authorList>
    </citation>
    <scope>NUCLEOTIDE SEQUENCE [LARGE SCALE GENOMIC DNA]</scope>
    <source>
        <strain evidence="7 8">NBRC 106136</strain>
    </source>
</reference>
<dbReference type="Proteomes" id="UP000321085">
    <property type="component" value="Unassembled WGS sequence"/>
</dbReference>
<dbReference type="InterPro" id="IPR004872">
    <property type="entry name" value="Lipoprotein_NlpA"/>
</dbReference>
<comment type="similarity">
    <text evidence="6">Belongs to the nlpA lipoprotein family.</text>
</comment>
<organism evidence="7 8">
    <name type="scientific">Microvirga aerophila</name>
    <dbReference type="NCBI Taxonomy" id="670291"/>
    <lineage>
        <taxon>Bacteria</taxon>
        <taxon>Pseudomonadati</taxon>
        <taxon>Pseudomonadota</taxon>
        <taxon>Alphaproteobacteria</taxon>
        <taxon>Hyphomicrobiales</taxon>
        <taxon>Methylobacteriaceae</taxon>
        <taxon>Microvirga</taxon>
    </lineage>
</organism>
<evidence type="ECO:0000256" key="4">
    <source>
        <dbReference type="ARBA" id="ARBA00023139"/>
    </source>
</evidence>
<keyword evidence="4" id="KW-0564">Palmitate</keyword>
<comment type="subcellular location">
    <subcellularLocation>
        <location evidence="1">Membrane</location>
        <topology evidence="1">Lipid-anchor</topology>
    </subcellularLocation>
</comment>
<protein>
    <recommendedName>
        <fullName evidence="6">Lipoprotein</fullName>
    </recommendedName>
</protein>
<gene>
    <name evidence="7" type="ORF">MAE02_65790</name>
</gene>
<evidence type="ECO:0000313" key="7">
    <source>
        <dbReference type="EMBL" id="GEO18883.1"/>
    </source>
</evidence>
<dbReference type="SUPFAM" id="SSF53850">
    <property type="entry name" value="Periplasmic binding protein-like II"/>
    <property type="match status" value="1"/>
</dbReference>
<dbReference type="EMBL" id="BJYU01000265">
    <property type="protein sequence ID" value="GEO18883.1"/>
    <property type="molecule type" value="Genomic_DNA"/>
</dbReference>
<sequence>MISLLTRYRTVSRRSVNVLLAGIVGLMLQMSYPSAALAKPLKVGTSGGPVADIMNFAAERARQQDIDVLVVEFSDWVTPNEALANGDIDANLFQHIPFLNAAIKGRGYKLTPIAPTYVMPVGLFSNKITSFDQVPENAVVAIANDPVNGARGLQLLQKAGLITLKPGVGDAATVLDIVSNAKNLRFRELEAAQLPRALDDVTLSQVSISYLLLSGGNPEKALIADGFGDAHYALQFVVRADRKDDPEIAKFIAIYRSPEVKDYIAKKYGKYFVPVW</sequence>
<keyword evidence="5 6" id="KW-0449">Lipoprotein</keyword>
<dbReference type="Gene3D" id="3.40.190.10">
    <property type="entry name" value="Periplasmic binding protein-like II"/>
    <property type="match status" value="2"/>
</dbReference>
<proteinExistence type="inferred from homology"/>
<evidence type="ECO:0000256" key="2">
    <source>
        <dbReference type="ARBA" id="ARBA00022729"/>
    </source>
</evidence>
<dbReference type="PANTHER" id="PTHR30429:SF1">
    <property type="entry name" value="D-METHIONINE-BINDING LIPOPROTEIN METQ-RELATED"/>
    <property type="match status" value="1"/>
</dbReference>
<keyword evidence="8" id="KW-1185">Reference proteome</keyword>
<comment type="caution">
    <text evidence="7">The sequence shown here is derived from an EMBL/GenBank/DDBJ whole genome shotgun (WGS) entry which is preliminary data.</text>
</comment>
<evidence type="ECO:0000256" key="1">
    <source>
        <dbReference type="ARBA" id="ARBA00004635"/>
    </source>
</evidence>
<evidence type="ECO:0000256" key="6">
    <source>
        <dbReference type="PIRNR" id="PIRNR002854"/>
    </source>
</evidence>
<keyword evidence="3" id="KW-0472">Membrane</keyword>
<dbReference type="RefSeq" id="WP_147023238.1">
    <property type="nucleotide sequence ID" value="NZ_BJYU01000265.1"/>
</dbReference>
<keyword evidence="2" id="KW-0732">Signal</keyword>
<dbReference type="GO" id="GO:0016020">
    <property type="term" value="C:membrane"/>
    <property type="evidence" value="ECO:0007669"/>
    <property type="project" value="UniProtKB-SubCell"/>
</dbReference>
<evidence type="ECO:0000256" key="5">
    <source>
        <dbReference type="ARBA" id="ARBA00023288"/>
    </source>
</evidence>
<dbReference type="PIRSF" id="PIRSF002854">
    <property type="entry name" value="MetQ"/>
    <property type="match status" value="1"/>
</dbReference>
<accession>A0A512C3U6</accession>
<dbReference type="AlphaFoldDB" id="A0A512C3U6"/>
<dbReference type="Pfam" id="PF03180">
    <property type="entry name" value="Lipoprotein_9"/>
    <property type="match status" value="1"/>
</dbReference>
<evidence type="ECO:0000313" key="8">
    <source>
        <dbReference type="Proteomes" id="UP000321085"/>
    </source>
</evidence>
<name>A0A512C3U6_9HYPH</name>
<evidence type="ECO:0000256" key="3">
    <source>
        <dbReference type="ARBA" id="ARBA00023136"/>
    </source>
</evidence>
<dbReference type="PANTHER" id="PTHR30429">
    <property type="entry name" value="D-METHIONINE-BINDING LIPOPROTEIN METQ"/>
    <property type="match status" value="1"/>
</dbReference>